<dbReference type="Pfam" id="PF02817">
    <property type="entry name" value="E3_binding"/>
    <property type="match status" value="1"/>
</dbReference>
<dbReference type="InterPro" id="IPR000089">
    <property type="entry name" value="Biotin_lipoyl"/>
</dbReference>
<dbReference type="PROSITE" id="PS51826">
    <property type="entry name" value="PSBD"/>
    <property type="match status" value="1"/>
</dbReference>
<keyword evidence="4" id="KW-0450">Lipoyl</keyword>
<feature type="region of interest" description="Disordered" evidence="6">
    <location>
        <begin position="83"/>
        <end position="104"/>
    </location>
</feature>
<dbReference type="GO" id="GO:0031405">
    <property type="term" value="F:lipoic acid binding"/>
    <property type="evidence" value="ECO:0007669"/>
    <property type="project" value="TreeGrafter"/>
</dbReference>
<evidence type="ECO:0000256" key="3">
    <source>
        <dbReference type="ARBA" id="ARBA00022679"/>
    </source>
</evidence>
<dbReference type="SUPFAM" id="SSF51230">
    <property type="entry name" value="Single hybrid motif"/>
    <property type="match status" value="1"/>
</dbReference>
<dbReference type="SUPFAM" id="SSF52777">
    <property type="entry name" value="CoA-dependent acyltransferases"/>
    <property type="match status" value="1"/>
</dbReference>
<dbReference type="Pfam" id="PF00198">
    <property type="entry name" value="2-oxoacid_dh"/>
    <property type="match status" value="1"/>
</dbReference>
<dbReference type="Gene3D" id="3.30.559.10">
    <property type="entry name" value="Chloramphenicol acetyltransferase-like domain"/>
    <property type="match status" value="1"/>
</dbReference>
<evidence type="ECO:0000256" key="2">
    <source>
        <dbReference type="ARBA" id="ARBA00007317"/>
    </source>
</evidence>
<dbReference type="PROSITE" id="PS50968">
    <property type="entry name" value="BIOTINYL_LIPOYL"/>
    <property type="match status" value="1"/>
</dbReference>
<comment type="similarity">
    <text evidence="2">Belongs to the 2-oxoacid dehydrogenase family.</text>
</comment>
<dbReference type="PROSITE" id="PS00189">
    <property type="entry name" value="LIPOYL"/>
    <property type="match status" value="1"/>
</dbReference>
<dbReference type="Pfam" id="PF00364">
    <property type="entry name" value="Biotin_lipoyl"/>
    <property type="match status" value="1"/>
</dbReference>
<dbReference type="InterPro" id="IPR003016">
    <property type="entry name" value="2-oxoA_DH_lipoyl-BS"/>
</dbReference>
<dbReference type="CDD" id="cd06849">
    <property type="entry name" value="lipoyl_domain"/>
    <property type="match status" value="1"/>
</dbReference>
<comment type="cofactor">
    <cofactor evidence="1">
        <name>(R)-lipoate</name>
        <dbReference type="ChEBI" id="CHEBI:83088"/>
    </cofactor>
</comment>
<sequence length="354" mass="36858">MPTSVLMPPIGEDEDEEGIVTAWLVDDGDHVDADQLIATIQVEKVAADVEAPVAGVVRGLVELNEPVPQGAPICEVHEVSDGVSAPMDTSDAGPSEQRHDEPARVVASPAAKRVARELGVDLTTVHGSGPDGRITEADVAEAVGSVSTGGELEGLRGVIARNMLESARSTAPVTLTTTVDVTGSLPDRVTPRILKAVALALIDHPRINGVRDGDRFVPGGSPDIALAIQTDEGLVAPVVRSPADRSLDEIAVDVESLAERARSRTLSMEDYRGATFTVTNLGSFGIEAFTPIINLPQIAILGVGAIRTVPGFDASGAVVARREMTLSLTFDHAFVDGAPAAGFLAHLRGMLEAS</sequence>
<evidence type="ECO:0000256" key="5">
    <source>
        <dbReference type="ARBA" id="ARBA00023315"/>
    </source>
</evidence>
<dbReference type="InterPro" id="IPR036625">
    <property type="entry name" value="E3-bd_dom_sf"/>
</dbReference>
<dbReference type="InterPro" id="IPR023213">
    <property type="entry name" value="CAT-like_dom_sf"/>
</dbReference>
<dbReference type="AlphaFoldDB" id="A0A3B0S630"/>
<evidence type="ECO:0000256" key="1">
    <source>
        <dbReference type="ARBA" id="ARBA00001938"/>
    </source>
</evidence>
<dbReference type="GO" id="GO:0005737">
    <property type="term" value="C:cytoplasm"/>
    <property type="evidence" value="ECO:0007669"/>
    <property type="project" value="TreeGrafter"/>
</dbReference>
<dbReference type="Gene3D" id="4.10.320.10">
    <property type="entry name" value="E3-binding domain"/>
    <property type="match status" value="1"/>
</dbReference>
<dbReference type="PANTHER" id="PTHR43178:SF5">
    <property type="entry name" value="LIPOAMIDE ACYLTRANSFERASE COMPONENT OF BRANCHED-CHAIN ALPHA-KETO ACID DEHYDROGENASE COMPLEX, MITOCHONDRIAL"/>
    <property type="match status" value="1"/>
</dbReference>
<dbReference type="Gene3D" id="2.40.50.100">
    <property type="match status" value="1"/>
</dbReference>
<dbReference type="SUPFAM" id="SSF47005">
    <property type="entry name" value="Peripheral subunit-binding domain of 2-oxo acid dehydrogenase complex"/>
    <property type="match status" value="1"/>
</dbReference>
<organism evidence="9">
    <name type="scientific">hydrothermal vent metagenome</name>
    <dbReference type="NCBI Taxonomy" id="652676"/>
    <lineage>
        <taxon>unclassified sequences</taxon>
        <taxon>metagenomes</taxon>
        <taxon>ecological metagenomes</taxon>
    </lineage>
</organism>
<dbReference type="PANTHER" id="PTHR43178">
    <property type="entry name" value="DIHYDROLIPOAMIDE ACETYLTRANSFERASE COMPONENT OF PYRUVATE DEHYDROGENASE COMPLEX"/>
    <property type="match status" value="1"/>
</dbReference>
<dbReference type="InterPro" id="IPR001078">
    <property type="entry name" value="2-oxoacid_DH_actylTfrase"/>
</dbReference>
<dbReference type="InterPro" id="IPR050743">
    <property type="entry name" value="2-oxoacid_DH_E2_comp"/>
</dbReference>
<accession>A0A3B0S630</accession>
<evidence type="ECO:0000256" key="6">
    <source>
        <dbReference type="SAM" id="MobiDB-lite"/>
    </source>
</evidence>
<dbReference type="InterPro" id="IPR004167">
    <property type="entry name" value="PSBD"/>
</dbReference>
<evidence type="ECO:0000256" key="4">
    <source>
        <dbReference type="ARBA" id="ARBA00022823"/>
    </source>
</evidence>
<reference evidence="9" key="1">
    <citation type="submission" date="2018-06" db="EMBL/GenBank/DDBJ databases">
        <authorList>
            <person name="Zhirakovskaya E."/>
        </authorList>
    </citation>
    <scope>NUCLEOTIDE SEQUENCE</scope>
</reference>
<dbReference type="InterPro" id="IPR011053">
    <property type="entry name" value="Single_hybrid_motif"/>
</dbReference>
<proteinExistence type="inferred from homology"/>
<dbReference type="GO" id="GO:0004742">
    <property type="term" value="F:dihydrolipoyllysine-residue acetyltransferase activity"/>
    <property type="evidence" value="ECO:0007669"/>
    <property type="project" value="UniProtKB-EC"/>
</dbReference>
<keyword evidence="3 9" id="KW-0808">Transferase</keyword>
<name>A0A3B0S630_9ZZZZ</name>
<evidence type="ECO:0000259" key="8">
    <source>
        <dbReference type="PROSITE" id="PS51826"/>
    </source>
</evidence>
<evidence type="ECO:0000259" key="7">
    <source>
        <dbReference type="PROSITE" id="PS50968"/>
    </source>
</evidence>
<dbReference type="EC" id="2.3.1.12" evidence="9"/>
<keyword evidence="5 9" id="KW-0012">Acyltransferase</keyword>
<feature type="domain" description="Lipoyl-binding" evidence="7">
    <location>
        <begin position="2"/>
        <end position="77"/>
    </location>
</feature>
<gene>
    <name evidence="9" type="ORF">MNBD_ACTINO01-2321</name>
</gene>
<dbReference type="EMBL" id="UOEI01000309">
    <property type="protein sequence ID" value="VAW01815.1"/>
    <property type="molecule type" value="Genomic_DNA"/>
</dbReference>
<protein>
    <submittedName>
        <fullName evidence="9">Dihydrolipoamide acetyltransferase component (E2) of acetoin dehydrogenase complex</fullName>
        <ecNumber evidence="9">2.3.1.12</ecNumber>
    </submittedName>
</protein>
<feature type="domain" description="Peripheral subunit-binding (PSBD)" evidence="8">
    <location>
        <begin position="106"/>
        <end position="143"/>
    </location>
</feature>
<evidence type="ECO:0000313" key="9">
    <source>
        <dbReference type="EMBL" id="VAW01815.1"/>
    </source>
</evidence>